<sequence>MSIGKRWAEPEYGLPPHRFPIKDRIEFEENGVRWKLVGFDKVPLWTPDYGWGYHALYKGSDGSWGEWRFQYKIDKIYYENVPFHRMSKDARLPDWAPKE</sequence>
<dbReference type="KEGG" id="mtai:Mtai_v1c27910"/>
<proteinExistence type="predicted"/>
<evidence type="ECO:0000313" key="2">
    <source>
        <dbReference type="Proteomes" id="UP000266089"/>
    </source>
</evidence>
<protein>
    <submittedName>
        <fullName evidence="1">Uncharacterized protein</fullName>
    </submittedName>
</protein>
<organism evidence="1 2">
    <name type="scientific">Meiothermus taiwanensis</name>
    <dbReference type="NCBI Taxonomy" id="172827"/>
    <lineage>
        <taxon>Bacteria</taxon>
        <taxon>Thermotogati</taxon>
        <taxon>Deinococcota</taxon>
        <taxon>Deinococci</taxon>
        <taxon>Thermales</taxon>
        <taxon>Thermaceae</taxon>
        <taxon>Meiothermus</taxon>
    </lineage>
</organism>
<dbReference type="Proteomes" id="UP000266089">
    <property type="component" value="Unassembled WGS sequence"/>
</dbReference>
<accession>A0A399DVZ5</accession>
<evidence type="ECO:0000313" key="1">
    <source>
        <dbReference type="EMBL" id="RIH76236.1"/>
    </source>
</evidence>
<comment type="caution">
    <text evidence="1">The sequence shown here is derived from an EMBL/GenBank/DDBJ whole genome shotgun (WGS) entry which is preliminary data.</text>
</comment>
<reference evidence="1 2" key="1">
    <citation type="submission" date="2018-08" db="EMBL/GenBank/DDBJ databases">
        <title>Meiothermus cateniformans JCM 15151 genome sequencing project.</title>
        <authorList>
            <person name="Da Costa M.S."/>
            <person name="Albuquerque L."/>
            <person name="Raposo P."/>
            <person name="Froufe H.J.C."/>
            <person name="Barroso C.S."/>
            <person name="Egas C."/>
        </authorList>
    </citation>
    <scope>NUCLEOTIDE SEQUENCE [LARGE SCALE GENOMIC DNA]</scope>
    <source>
        <strain evidence="1 2">JCM 15151</strain>
    </source>
</reference>
<dbReference type="OrthoDB" id="3422781at2"/>
<dbReference type="AlphaFoldDB" id="A0A399DVZ5"/>
<dbReference type="RefSeq" id="WP_027888831.1">
    <property type="nucleotide sequence ID" value="NZ_JBHSXZ010000085.1"/>
</dbReference>
<name>A0A399DVZ5_9DEIN</name>
<dbReference type="EMBL" id="QWKX01000047">
    <property type="protein sequence ID" value="RIH76236.1"/>
    <property type="molecule type" value="Genomic_DNA"/>
</dbReference>
<gene>
    <name evidence="1" type="ORF">Mcate_01852</name>
</gene>